<evidence type="ECO:0000256" key="2">
    <source>
        <dbReference type="SAM" id="SignalP"/>
    </source>
</evidence>
<keyword evidence="2" id="KW-0732">Signal</keyword>
<evidence type="ECO:0000313" key="4">
    <source>
        <dbReference type="Proteomes" id="UP001404845"/>
    </source>
</evidence>
<feature type="chain" id="PRO_5045492230" evidence="2">
    <location>
        <begin position="26"/>
        <end position="81"/>
    </location>
</feature>
<sequence length="81" mass="8901">MRNTIFALGALALFATLSPVRSASASPGIVAMVSSNPLVAVRMEHGSRHMTRRHGTGSHGMSRGRGHDMRRHGMRHRMHDM</sequence>
<organism evidence="3 4">
    <name type="scientific">Methylorubrum rhodesianum</name>
    <dbReference type="NCBI Taxonomy" id="29427"/>
    <lineage>
        <taxon>Bacteria</taxon>
        <taxon>Pseudomonadati</taxon>
        <taxon>Pseudomonadota</taxon>
        <taxon>Alphaproteobacteria</taxon>
        <taxon>Hyphomicrobiales</taxon>
        <taxon>Methylobacteriaceae</taxon>
        <taxon>Methylorubrum</taxon>
    </lineage>
</organism>
<feature type="signal peptide" evidence="2">
    <location>
        <begin position="1"/>
        <end position="25"/>
    </location>
</feature>
<comment type="caution">
    <text evidence="3">The sequence shown here is derived from an EMBL/GenBank/DDBJ whole genome shotgun (WGS) entry which is preliminary data.</text>
</comment>
<evidence type="ECO:0000256" key="1">
    <source>
        <dbReference type="SAM" id="MobiDB-lite"/>
    </source>
</evidence>
<keyword evidence="4" id="KW-1185">Reference proteome</keyword>
<feature type="region of interest" description="Disordered" evidence="1">
    <location>
        <begin position="47"/>
        <end position="81"/>
    </location>
</feature>
<evidence type="ECO:0000313" key="3">
    <source>
        <dbReference type="EMBL" id="MEN3226261.1"/>
    </source>
</evidence>
<reference evidence="3 4" key="1">
    <citation type="journal article" date="2023" name="PLoS ONE">
        <title>Complete genome assembly of Hawai'i environmental nontuberculous mycobacteria reveals unexpected co-isolation with methylobacteria.</title>
        <authorList>
            <person name="Hendrix J."/>
            <person name="Epperson L.E."/>
            <person name="Tong E.I."/>
            <person name="Chan Y.L."/>
            <person name="Hasan N.A."/>
            <person name="Dawrs S.N."/>
            <person name="Norton G.J."/>
            <person name="Virdi R."/>
            <person name="Crooks J.L."/>
            <person name="Chan E.D."/>
            <person name="Honda J.R."/>
            <person name="Strong M."/>
        </authorList>
    </citation>
    <scope>NUCLEOTIDE SEQUENCE [LARGE SCALE GENOMIC DNA]</scope>
    <source>
        <strain evidence="3 4">NJH_HI01</strain>
    </source>
</reference>
<feature type="compositionally biased region" description="Basic residues" evidence="1">
    <location>
        <begin position="48"/>
        <end position="81"/>
    </location>
</feature>
<accession>A0ABU9Z4I5</accession>
<name>A0ABU9Z4I5_9HYPH</name>
<dbReference type="RefSeq" id="WP_200671013.1">
    <property type="nucleotide sequence ID" value="NZ_JACWCW010000032.1"/>
</dbReference>
<proteinExistence type="predicted"/>
<dbReference type="Proteomes" id="UP001404845">
    <property type="component" value="Unassembled WGS sequence"/>
</dbReference>
<gene>
    <name evidence="3" type="ORF">PUR21_00975</name>
</gene>
<protein>
    <submittedName>
        <fullName evidence="3">Uncharacterized protein</fullName>
    </submittedName>
</protein>
<dbReference type="EMBL" id="JAQYXL010000001">
    <property type="protein sequence ID" value="MEN3226261.1"/>
    <property type="molecule type" value="Genomic_DNA"/>
</dbReference>